<dbReference type="FunFam" id="3.90.1150.10:FF:000041">
    <property type="entry name" value="Low-specificity L-threonine aldolase"/>
    <property type="match status" value="1"/>
</dbReference>
<dbReference type="SUPFAM" id="SSF53383">
    <property type="entry name" value="PLP-dependent transferases"/>
    <property type="match status" value="1"/>
</dbReference>
<feature type="repeat" description="PPR" evidence="7">
    <location>
        <begin position="643"/>
        <end position="677"/>
    </location>
</feature>
<keyword evidence="6" id="KW-0456">Lyase</keyword>
<dbReference type="SUPFAM" id="SSF81901">
    <property type="entry name" value="HCP-like"/>
    <property type="match status" value="1"/>
</dbReference>
<feature type="repeat" description="PPR" evidence="7">
    <location>
        <begin position="886"/>
        <end position="920"/>
    </location>
</feature>
<comment type="cofactor">
    <cofactor evidence="1">
        <name>pyridoxal 5'-phosphate</name>
        <dbReference type="ChEBI" id="CHEBI:597326"/>
    </cofactor>
</comment>
<dbReference type="GO" id="GO:0016829">
    <property type="term" value="F:lyase activity"/>
    <property type="evidence" value="ECO:0007669"/>
    <property type="project" value="UniProtKB-KW"/>
</dbReference>
<dbReference type="GO" id="GO:0006520">
    <property type="term" value="P:amino acid metabolic process"/>
    <property type="evidence" value="ECO:0007669"/>
    <property type="project" value="InterPro"/>
</dbReference>
<feature type="repeat" description="PPR" evidence="7">
    <location>
        <begin position="781"/>
        <end position="815"/>
    </location>
</feature>
<dbReference type="Gene3D" id="3.90.1150.10">
    <property type="entry name" value="Aspartate Aminotransferase, domain 1"/>
    <property type="match status" value="1"/>
</dbReference>
<dbReference type="PROSITE" id="PS51375">
    <property type="entry name" value="PPR"/>
    <property type="match status" value="8"/>
</dbReference>
<protein>
    <recommendedName>
        <fullName evidence="8">Aromatic amino acid beta-eliminating lyase/threonine aldolase domain-containing protein</fullName>
    </recommendedName>
</protein>
<accession>A0A7J7H7E3</accession>
<dbReference type="Pfam" id="PF13041">
    <property type="entry name" value="PPR_2"/>
    <property type="match status" value="3"/>
</dbReference>
<dbReference type="InterPro" id="IPR002885">
    <property type="entry name" value="PPR_rpt"/>
</dbReference>
<feature type="domain" description="Aromatic amino acid beta-eliminating lyase/threonine aldolase" evidence="8">
    <location>
        <begin position="7"/>
        <end position="313"/>
    </location>
</feature>
<dbReference type="GO" id="GO:0044283">
    <property type="term" value="P:small molecule biosynthetic process"/>
    <property type="evidence" value="ECO:0007669"/>
    <property type="project" value="UniProtKB-ARBA"/>
</dbReference>
<dbReference type="Proteomes" id="UP000593564">
    <property type="component" value="Unassembled WGS sequence"/>
</dbReference>
<dbReference type="InterPro" id="IPR015421">
    <property type="entry name" value="PyrdxlP-dep_Trfase_major"/>
</dbReference>
<evidence type="ECO:0000313" key="10">
    <source>
        <dbReference type="Proteomes" id="UP000593564"/>
    </source>
</evidence>
<evidence type="ECO:0000259" key="8">
    <source>
        <dbReference type="Pfam" id="PF01212"/>
    </source>
</evidence>
<dbReference type="Pfam" id="PF01212">
    <property type="entry name" value="Beta_elim_lyase"/>
    <property type="match status" value="1"/>
</dbReference>
<feature type="repeat" description="PPR" evidence="7">
    <location>
        <begin position="921"/>
        <end position="955"/>
    </location>
</feature>
<proteinExistence type="inferred from homology"/>
<feature type="repeat" description="PPR" evidence="7">
    <location>
        <begin position="851"/>
        <end position="885"/>
    </location>
</feature>
<dbReference type="Pfam" id="PF12854">
    <property type="entry name" value="PPR_1"/>
    <property type="match status" value="1"/>
</dbReference>
<comment type="caution">
    <text evidence="9">The sequence shown here is derived from an EMBL/GenBank/DDBJ whole genome shotgun (WGS) entry which is preliminary data.</text>
</comment>
<dbReference type="InterPro" id="IPR015422">
    <property type="entry name" value="PyrdxlP-dep_Trfase_small"/>
</dbReference>
<dbReference type="PANTHER" id="PTHR47939:SF13">
    <property type="entry name" value="OS03G0201400 PROTEIN"/>
    <property type="match status" value="1"/>
</dbReference>
<dbReference type="Gene3D" id="1.25.40.10">
    <property type="entry name" value="Tetratricopeptide repeat domain"/>
    <property type="match status" value="5"/>
</dbReference>
<evidence type="ECO:0000256" key="2">
    <source>
        <dbReference type="ARBA" id="ARBA00006966"/>
    </source>
</evidence>
<name>A0A7J7H7E3_CAMSI</name>
<reference evidence="10" key="1">
    <citation type="journal article" date="2020" name="Nat. Commun.">
        <title>Genome assembly of wild tea tree DASZ reveals pedigree and selection history of tea varieties.</title>
        <authorList>
            <person name="Zhang W."/>
            <person name="Zhang Y."/>
            <person name="Qiu H."/>
            <person name="Guo Y."/>
            <person name="Wan H."/>
            <person name="Zhang X."/>
            <person name="Scossa F."/>
            <person name="Alseekh S."/>
            <person name="Zhang Q."/>
            <person name="Wang P."/>
            <person name="Xu L."/>
            <person name="Schmidt M.H."/>
            <person name="Jia X."/>
            <person name="Li D."/>
            <person name="Zhu A."/>
            <person name="Guo F."/>
            <person name="Chen W."/>
            <person name="Ni D."/>
            <person name="Usadel B."/>
            <person name="Fernie A.R."/>
            <person name="Wen W."/>
        </authorList>
    </citation>
    <scope>NUCLEOTIDE SEQUENCE [LARGE SCALE GENOMIC DNA]</scope>
    <source>
        <strain evidence="10">cv. G240</strain>
    </source>
</reference>
<dbReference type="NCBIfam" id="TIGR00756">
    <property type="entry name" value="PPR"/>
    <property type="match status" value="7"/>
</dbReference>
<dbReference type="Pfam" id="PF01535">
    <property type="entry name" value="PPR"/>
    <property type="match status" value="2"/>
</dbReference>
<comment type="similarity">
    <text evidence="2">Belongs to the threonine aldolase family.</text>
</comment>
<evidence type="ECO:0000256" key="5">
    <source>
        <dbReference type="ARBA" id="ARBA00022898"/>
    </source>
</evidence>
<dbReference type="InterPro" id="IPR050667">
    <property type="entry name" value="PPR-containing_protein"/>
</dbReference>
<dbReference type="EMBL" id="JACBKZ010000006">
    <property type="protein sequence ID" value="KAF5948161.1"/>
    <property type="molecule type" value="Genomic_DNA"/>
</dbReference>
<evidence type="ECO:0000313" key="9">
    <source>
        <dbReference type="EMBL" id="KAF5948161.1"/>
    </source>
</evidence>
<evidence type="ECO:0000256" key="3">
    <source>
        <dbReference type="ARBA" id="ARBA00007626"/>
    </source>
</evidence>
<dbReference type="PANTHER" id="PTHR47939">
    <property type="entry name" value="MEMBRANE-ASSOCIATED SALT-INDUCIBLE PROTEIN-LIKE"/>
    <property type="match status" value="1"/>
</dbReference>
<keyword evidence="5" id="KW-0663">Pyridoxal phosphate</keyword>
<feature type="repeat" description="PPR" evidence="7">
    <location>
        <begin position="678"/>
        <end position="712"/>
    </location>
</feature>
<dbReference type="NCBIfam" id="NF041359">
    <property type="entry name" value="GntG_guanitoxin"/>
    <property type="match status" value="1"/>
</dbReference>
<dbReference type="AlphaFoldDB" id="A0A7J7H7E3"/>
<feature type="repeat" description="PPR" evidence="7">
    <location>
        <begin position="746"/>
        <end position="780"/>
    </location>
</feature>
<gene>
    <name evidence="9" type="ORF">HYC85_014118</name>
</gene>
<evidence type="ECO:0000256" key="4">
    <source>
        <dbReference type="ARBA" id="ARBA00022737"/>
    </source>
</evidence>
<keyword evidence="4" id="KW-0677">Repeat</keyword>
<dbReference type="Gene3D" id="3.40.640.10">
    <property type="entry name" value="Type I PLP-dependent aspartate aminotransferase-like (Major domain)"/>
    <property type="match status" value="1"/>
</dbReference>
<keyword evidence="10" id="KW-1185">Reference proteome</keyword>
<evidence type="ECO:0000256" key="7">
    <source>
        <dbReference type="PROSITE-ProRule" id="PRU00708"/>
    </source>
</evidence>
<reference evidence="9 10" key="2">
    <citation type="submission" date="2020-07" db="EMBL/GenBank/DDBJ databases">
        <title>Genome assembly of wild tea tree DASZ reveals pedigree and selection history of tea varieties.</title>
        <authorList>
            <person name="Zhang W."/>
        </authorList>
    </citation>
    <scope>NUCLEOTIDE SEQUENCE [LARGE SCALE GENOMIC DNA]</scope>
    <source>
        <strain evidence="10">cv. G240</strain>
        <tissue evidence="9">Leaf</tissue>
    </source>
</reference>
<dbReference type="FunFam" id="3.40.640.10:FF:000030">
    <property type="entry name" value="Low-specificity L-threonine aldolase"/>
    <property type="match status" value="1"/>
</dbReference>
<dbReference type="InterPro" id="IPR015424">
    <property type="entry name" value="PyrdxlP-dep_Trfase"/>
</dbReference>
<dbReference type="InterPro" id="IPR023603">
    <property type="entry name" value="Low_specificity_L-TA-like"/>
</dbReference>
<organism evidence="9 10">
    <name type="scientific">Camellia sinensis</name>
    <name type="common">Tea plant</name>
    <name type="synonym">Thea sinensis</name>
    <dbReference type="NCBI Taxonomy" id="4442"/>
    <lineage>
        <taxon>Eukaryota</taxon>
        <taxon>Viridiplantae</taxon>
        <taxon>Streptophyta</taxon>
        <taxon>Embryophyta</taxon>
        <taxon>Tracheophyta</taxon>
        <taxon>Spermatophyta</taxon>
        <taxon>Magnoliopsida</taxon>
        <taxon>eudicotyledons</taxon>
        <taxon>Gunneridae</taxon>
        <taxon>Pentapetalae</taxon>
        <taxon>asterids</taxon>
        <taxon>Ericales</taxon>
        <taxon>Theaceae</taxon>
        <taxon>Camellia</taxon>
    </lineage>
</organism>
<sequence>MVTRTVDLRSDTVTKPSESMRVAMAKAEVDDDVLGHDPTAFRLETEMARITGKEAALFVPSGTMGNLISVLVHCDVRGSEVILGDNSHIHIYENGGISTIGGVHPRTVKNNKDGTMDIDLIEAAIRDPRMAICYPITRLICLENTHANTGGRCLPVEYIDKVGELAKKHGLKLHIDGARIFNASVWEIDIQENTSFGIIFTVFWHLEFLFTDWCKLLILFRYACQKVWVLHVGTTIVGSKDFIARAKRLRKTLGGGMRQVGVLCAAALVALKENVGKLDGDHKKAKTLAEGLSKIKGLKADVTSVETNIVYFDILEGANITTQKLSKNLEEHGILVMPESSTRVRLVVHYQISASDVQYTLSCIQQAVTGVPAENGGTKIFQQAVTEVPAENGGKSMTLCVRASKSIAKCSSRRNLDSLKVRLIFSSPCPSDFSDYNNNNNNNSTTTTISKTFSETHFGNLILKTIEDKPWAFASKYWVVSEQLRTVILDPELFIRVLNSVRGRPRVALRLFRWAEGQPGFKRSEFIFCTILEILVQNNLMGSAYSVMERVISVDLHGIVDVLIDGYVNAEVSIKLLDLLLWLYTKESMVEQCLLIFDKMVRNGFLPDVKNCNRILRMLRDKDLVGKTREVYQLMGMFGIKPSILTYNTLLDSFCKDGEVQQALDLLLEMQRRGCTPNDVTYNVLINGLSKKGEFDQAKGLIVEMLNLGLKVSAYTYNPLILGIWGKVTDARQKFRDMLGKNLTPDIVSYNTLIYGYCRLGDVTEAFLLLYELEGTNLNPTVVTYNTIVDGLCRLGELEDAKRLKEEMINHGILPDVFTYTILVNGSVKVGNLQMANEFFDEMLHKGLEPDHFAYTTRIAGELKLGDTSKAFRLQEEMLAKGFPPDLITYNVIVDGLCKVGNLEEACGLLQKMVRDGLMPDHVTYTSIIHTVLEIGHLKKARELFYEMLSKGLSPTVVTYTLLIHAHCWQRDARTGIYVFL</sequence>
<dbReference type="InterPro" id="IPR001597">
    <property type="entry name" value="ArAA_b-elim_lyase/Thr_aldolase"/>
</dbReference>
<evidence type="ECO:0000256" key="1">
    <source>
        <dbReference type="ARBA" id="ARBA00001933"/>
    </source>
</evidence>
<evidence type="ECO:0000256" key="6">
    <source>
        <dbReference type="ARBA" id="ARBA00023239"/>
    </source>
</evidence>
<comment type="similarity">
    <text evidence="3">Belongs to the PPR family. P subfamily.</text>
</comment>
<dbReference type="InterPro" id="IPR011990">
    <property type="entry name" value="TPR-like_helical_dom_sf"/>
</dbReference>
<feature type="repeat" description="PPR" evidence="7">
    <location>
        <begin position="816"/>
        <end position="850"/>
    </location>
</feature>